<evidence type="ECO:0000259" key="1">
    <source>
        <dbReference type="Pfam" id="PF00117"/>
    </source>
</evidence>
<dbReference type="GO" id="GO:0016740">
    <property type="term" value="F:transferase activity"/>
    <property type="evidence" value="ECO:0007669"/>
    <property type="project" value="UniProtKB-KW"/>
</dbReference>
<name>A0A7C1NVJ2_9HYPH</name>
<gene>
    <name evidence="2" type="ORF">ENP70_10555</name>
</gene>
<dbReference type="PROSITE" id="PS51273">
    <property type="entry name" value="GATASE_TYPE_1"/>
    <property type="match status" value="1"/>
</dbReference>
<proteinExistence type="predicted"/>
<dbReference type="CDD" id="cd01741">
    <property type="entry name" value="GATase1_1"/>
    <property type="match status" value="1"/>
</dbReference>
<accession>A0A7C1NVJ2</accession>
<feature type="domain" description="Glutamine amidotransferase" evidence="1">
    <location>
        <begin position="21"/>
        <end position="179"/>
    </location>
</feature>
<dbReference type="PANTHER" id="PTHR42695">
    <property type="entry name" value="GLUTAMINE AMIDOTRANSFERASE YLR126C-RELATED"/>
    <property type="match status" value="1"/>
</dbReference>
<dbReference type="GO" id="GO:0005829">
    <property type="term" value="C:cytosol"/>
    <property type="evidence" value="ECO:0007669"/>
    <property type="project" value="TreeGrafter"/>
</dbReference>
<dbReference type="InterPro" id="IPR029062">
    <property type="entry name" value="Class_I_gatase-like"/>
</dbReference>
<keyword evidence="2" id="KW-0808">Transferase</keyword>
<protein>
    <submittedName>
        <fullName evidence="2">Type 1 glutamine amidotransferase</fullName>
    </submittedName>
</protein>
<reference evidence="2" key="1">
    <citation type="journal article" date="2020" name="mSystems">
        <title>Genome- and Community-Level Interaction Insights into Carbon Utilization and Element Cycling Functions of Hydrothermarchaeota in Hydrothermal Sediment.</title>
        <authorList>
            <person name="Zhou Z."/>
            <person name="Liu Y."/>
            <person name="Xu W."/>
            <person name="Pan J."/>
            <person name="Luo Z.H."/>
            <person name="Li M."/>
        </authorList>
    </citation>
    <scope>NUCLEOTIDE SEQUENCE [LARGE SCALE GENOMIC DNA]</scope>
    <source>
        <strain evidence="2">SpSt-243</strain>
    </source>
</reference>
<dbReference type="Gene3D" id="3.40.50.880">
    <property type="match status" value="1"/>
</dbReference>
<dbReference type="InterPro" id="IPR017926">
    <property type="entry name" value="GATASE"/>
</dbReference>
<organism evidence="2">
    <name type="scientific">Agrobacterium albertimagni</name>
    <dbReference type="NCBI Taxonomy" id="147266"/>
    <lineage>
        <taxon>Bacteria</taxon>
        <taxon>Pseudomonadati</taxon>
        <taxon>Pseudomonadota</taxon>
        <taxon>Alphaproteobacteria</taxon>
        <taxon>Hyphomicrobiales</taxon>
        <taxon>Rhizobiaceae</taxon>
        <taxon>Rhizobium/Agrobacterium group</taxon>
        <taxon>Agrobacterium</taxon>
    </lineage>
</organism>
<keyword evidence="2" id="KW-0315">Glutamine amidotransferase</keyword>
<dbReference type="SUPFAM" id="SSF52317">
    <property type="entry name" value="Class I glutamine amidotransferase-like"/>
    <property type="match status" value="1"/>
</dbReference>
<dbReference type="AlphaFoldDB" id="A0A7C1NVJ2"/>
<evidence type="ECO:0000313" key="2">
    <source>
        <dbReference type="EMBL" id="HEB44111.1"/>
    </source>
</evidence>
<dbReference type="InterPro" id="IPR044992">
    <property type="entry name" value="ChyE-like"/>
</dbReference>
<sequence>MRVAIVENTSVTEVGQVGIALSEAGAKTTTIRAYAGEPLPDLDAFDALVVFGGEQNARDDEKHPYLPKLAQRMRRFGDSGRAVLGICLGSQLLARAYGGENLIAAAPEFGWRSIGRTEAGKEDPVLSVMPDRFLSFQWHDDTFTLPQGSLHLAENEAARHQAFRIGRAAYGFQFHFEANRDVVRNWMTHFPEVIERKEPGWLSRHGELELTDGQLSDEAGLALARAWVRQIHPS</sequence>
<dbReference type="PANTHER" id="PTHR42695:SF5">
    <property type="entry name" value="GLUTAMINE AMIDOTRANSFERASE YLR126C-RELATED"/>
    <property type="match status" value="1"/>
</dbReference>
<dbReference type="EMBL" id="DSKI01000548">
    <property type="protein sequence ID" value="HEB44111.1"/>
    <property type="molecule type" value="Genomic_DNA"/>
</dbReference>
<dbReference type="Pfam" id="PF00117">
    <property type="entry name" value="GATase"/>
    <property type="match status" value="1"/>
</dbReference>
<comment type="caution">
    <text evidence="2">The sequence shown here is derived from an EMBL/GenBank/DDBJ whole genome shotgun (WGS) entry which is preliminary data.</text>
</comment>